<protein>
    <submittedName>
        <fullName evidence="9">Hemin transport system permease protein HmuU</fullName>
    </submittedName>
</protein>
<keyword evidence="4" id="KW-1003">Cell membrane</keyword>
<keyword evidence="7 8" id="KW-0472">Membrane</keyword>
<dbReference type="GO" id="GO:0005886">
    <property type="term" value="C:plasma membrane"/>
    <property type="evidence" value="ECO:0007669"/>
    <property type="project" value="UniProtKB-SubCell"/>
</dbReference>
<feature type="transmembrane region" description="Helical" evidence="8">
    <location>
        <begin position="140"/>
        <end position="163"/>
    </location>
</feature>
<keyword evidence="10" id="KW-1185">Reference proteome</keyword>
<feature type="transmembrane region" description="Helical" evidence="8">
    <location>
        <begin position="183"/>
        <end position="203"/>
    </location>
</feature>
<dbReference type="EMBL" id="CP031124">
    <property type="protein sequence ID" value="AXF86316.1"/>
    <property type="molecule type" value="Genomic_DNA"/>
</dbReference>
<keyword evidence="6 8" id="KW-1133">Transmembrane helix</keyword>
<evidence type="ECO:0000256" key="5">
    <source>
        <dbReference type="ARBA" id="ARBA00022692"/>
    </source>
</evidence>
<comment type="subcellular location">
    <subcellularLocation>
        <location evidence="1">Cell membrane</location>
        <topology evidence="1">Multi-pass membrane protein</topology>
    </subcellularLocation>
</comment>
<name>A0A345DD78_9BURK</name>
<feature type="transmembrane region" description="Helical" evidence="8">
    <location>
        <begin position="56"/>
        <end position="76"/>
    </location>
</feature>
<dbReference type="PANTHER" id="PTHR30472:SF25">
    <property type="entry name" value="ABC TRANSPORTER PERMEASE PROTEIN MJ0876-RELATED"/>
    <property type="match status" value="1"/>
</dbReference>
<dbReference type="PANTHER" id="PTHR30472">
    <property type="entry name" value="FERRIC ENTEROBACTIN TRANSPORT SYSTEM PERMEASE PROTEIN"/>
    <property type="match status" value="1"/>
</dbReference>
<organism evidence="9 10">
    <name type="scientific">Ephemeroptericola cinctiostellae</name>
    <dbReference type="NCBI Taxonomy" id="2268024"/>
    <lineage>
        <taxon>Bacteria</taxon>
        <taxon>Pseudomonadati</taxon>
        <taxon>Pseudomonadota</taxon>
        <taxon>Betaproteobacteria</taxon>
        <taxon>Burkholderiales</taxon>
        <taxon>Burkholderiaceae</taxon>
        <taxon>Ephemeroptericola</taxon>
    </lineage>
</organism>
<dbReference type="SUPFAM" id="SSF81345">
    <property type="entry name" value="ABC transporter involved in vitamin B12 uptake, BtuC"/>
    <property type="match status" value="1"/>
</dbReference>
<feature type="transmembrane region" description="Helical" evidence="8">
    <location>
        <begin position="83"/>
        <end position="102"/>
    </location>
</feature>
<evidence type="ECO:0000313" key="9">
    <source>
        <dbReference type="EMBL" id="AXF86316.1"/>
    </source>
</evidence>
<dbReference type="AlphaFoldDB" id="A0A345DD78"/>
<sequence>MNSTVQPLMTFVRSHRRVVVLMSIVLSVAVLALGVVSGTAELSHDVFWQLRLPRVLAAFGVGGLLAMSGLMLQVLLRNPLAEPYMLGAASGASFCVLLGMLLGGSWWLLQGLALFGALSALGLMLMVMRRYSRLEGDVTVLLLLGIVLASLLTAAVSGILLILPDRNVRSALFWMMGDLAGAGSHYVAWCGMWLVLLCALTLARPMSALMRGAVMAHSIGVDVVRLRWQLLLLAGVATALAVMEAGAIGFVGLIIPHVVKSLGGRYFGSDMCMVLSLCALWGGILLVVADVIARTLFAPTQLPVGLFTVLIGAPFLAWRLIARAREGANA</sequence>
<evidence type="ECO:0000313" key="10">
    <source>
        <dbReference type="Proteomes" id="UP000252182"/>
    </source>
</evidence>
<feature type="transmembrane region" description="Helical" evidence="8">
    <location>
        <begin position="108"/>
        <end position="128"/>
    </location>
</feature>
<dbReference type="Pfam" id="PF01032">
    <property type="entry name" value="FecCD"/>
    <property type="match status" value="1"/>
</dbReference>
<dbReference type="InterPro" id="IPR037294">
    <property type="entry name" value="ABC_BtuC-like"/>
</dbReference>
<gene>
    <name evidence="9" type="primary">hmuU_2</name>
    <name evidence="9" type="ORF">DTO96_102063</name>
</gene>
<reference evidence="10" key="1">
    <citation type="submission" date="2018-07" db="EMBL/GenBank/DDBJ databases">
        <authorList>
            <person name="Kim H."/>
        </authorList>
    </citation>
    <scope>NUCLEOTIDE SEQUENCE [LARGE SCALE GENOMIC DNA]</scope>
    <source>
        <strain evidence="10">F02</strain>
    </source>
</reference>
<feature type="transmembrane region" description="Helical" evidence="8">
    <location>
        <begin position="304"/>
        <end position="321"/>
    </location>
</feature>
<accession>A0A345DD78</accession>
<evidence type="ECO:0000256" key="3">
    <source>
        <dbReference type="ARBA" id="ARBA00022448"/>
    </source>
</evidence>
<feature type="transmembrane region" description="Helical" evidence="8">
    <location>
        <begin position="267"/>
        <end position="292"/>
    </location>
</feature>
<proteinExistence type="inferred from homology"/>
<evidence type="ECO:0000256" key="4">
    <source>
        <dbReference type="ARBA" id="ARBA00022475"/>
    </source>
</evidence>
<keyword evidence="5 8" id="KW-0812">Transmembrane</keyword>
<keyword evidence="3" id="KW-0813">Transport</keyword>
<dbReference type="GO" id="GO:0022857">
    <property type="term" value="F:transmembrane transporter activity"/>
    <property type="evidence" value="ECO:0007669"/>
    <property type="project" value="InterPro"/>
</dbReference>
<evidence type="ECO:0000256" key="6">
    <source>
        <dbReference type="ARBA" id="ARBA00022989"/>
    </source>
</evidence>
<evidence type="ECO:0000256" key="2">
    <source>
        <dbReference type="ARBA" id="ARBA00007935"/>
    </source>
</evidence>
<evidence type="ECO:0000256" key="8">
    <source>
        <dbReference type="SAM" id="Phobius"/>
    </source>
</evidence>
<dbReference type="InterPro" id="IPR000522">
    <property type="entry name" value="ABC_transptr_permease_BtuC"/>
</dbReference>
<dbReference type="KEGG" id="hyf:DTO96_102063"/>
<feature type="transmembrane region" description="Helical" evidence="8">
    <location>
        <begin position="18"/>
        <end position="36"/>
    </location>
</feature>
<dbReference type="Proteomes" id="UP000252182">
    <property type="component" value="Chromosome"/>
</dbReference>
<dbReference type="Gene3D" id="1.10.3470.10">
    <property type="entry name" value="ABC transporter involved in vitamin B12 uptake, BtuC"/>
    <property type="match status" value="1"/>
</dbReference>
<feature type="transmembrane region" description="Helical" evidence="8">
    <location>
        <begin position="230"/>
        <end position="255"/>
    </location>
</feature>
<evidence type="ECO:0000256" key="1">
    <source>
        <dbReference type="ARBA" id="ARBA00004651"/>
    </source>
</evidence>
<dbReference type="CDD" id="cd06550">
    <property type="entry name" value="TM_ABC_iron-siderophores_like"/>
    <property type="match status" value="1"/>
</dbReference>
<evidence type="ECO:0000256" key="7">
    <source>
        <dbReference type="ARBA" id="ARBA00023136"/>
    </source>
</evidence>
<comment type="similarity">
    <text evidence="2">Belongs to the binding-protein-dependent transport system permease family. FecCD subfamily.</text>
</comment>